<dbReference type="PANTHER" id="PTHR12788">
    <property type="entry name" value="PROTEIN-TYROSINE SULFOTRANSFERASE 2"/>
    <property type="match status" value="1"/>
</dbReference>
<keyword evidence="2" id="KW-0802">TPR repeat</keyword>
<dbReference type="SUPFAM" id="SSF52540">
    <property type="entry name" value="P-loop containing nucleoside triphosphate hydrolases"/>
    <property type="match status" value="1"/>
</dbReference>
<name>A0ABV9BXH5_9GAMM</name>
<gene>
    <name evidence="3" type="ORF">ACFO5W_00965</name>
</gene>
<dbReference type="Proteomes" id="UP001595961">
    <property type="component" value="Unassembled WGS sequence"/>
</dbReference>
<evidence type="ECO:0000313" key="4">
    <source>
        <dbReference type="Proteomes" id="UP001595961"/>
    </source>
</evidence>
<evidence type="ECO:0000313" key="3">
    <source>
        <dbReference type="EMBL" id="MFC4525192.1"/>
    </source>
</evidence>
<dbReference type="Gene3D" id="1.25.40.10">
    <property type="entry name" value="Tetratricopeptide repeat domain"/>
    <property type="match status" value="2"/>
</dbReference>
<dbReference type="Pfam" id="PF14559">
    <property type="entry name" value="TPR_19"/>
    <property type="match status" value="2"/>
</dbReference>
<dbReference type="InterPro" id="IPR011990">
    <property type="entry name" value="TPR-like_helical_dom_sf"/>
</dbReference>
<dbReference type="InterPro" id="IPR026634">
    <property type="entry name" value="TPST-like"/>
</dbReference>
<dbReference type="PANTHER" id="PTHR12788:SF10">
    <property type="entry name" value="PROTEIN-TYROSINE SULFOTRANSFERASE"/>
    <property type="match status" value="1"/>
</dbReference>
<proteinExistence type="predicted"/>
<evidence type="ECO:0000256" key="2">
    <source>
        <dbReference type="PROSITE-ProRule" id="PRU00339"/>
    </source>
</evidence>
<dbReference type="InterPro" id="IPR019734">
    <property type="entry name" value="TPR_rpt"/>
</dbReference>
<comment type="caution">
    <text evidence="3">The sequence shown here is derived from an EMBL/GenBank/DDBJ whole genome shotgun (WGS) entry which is preliminary data.</text>
</comment>
<keyword evidence="1" id="KW-0808">Transferase</keyword>
<dbReference type="SMART" id="SM00028">
    <property type="entry name" value="TPR"/>
    <property type="match status" value="4"/>
</dbReference>
<dbReference type="InterPro" id="IPR027417">
    <property type="entry name" value="P-loop_NTPase"/>
</dbReference>
<dbReference type="PROSITE" id="PS50005">
    <property type="entry name" value="TPR"/>
    <property type="match status" value="1"/>
</dbReference>
<feature type="repeat" description="TPR" evidence="2">
    <location>
        <begin position="70"/>
        <end position="103"/>
    </location>
</feature>
<accession>A0ABV9BXH5</accession>
<dbReference type="EMBL" id="JBHSGA010000003">
    <property type="protein sequence ID" value="MFC4525192.1"/>
    <property type="molecule type" value="Genomic_DNA"/>
</dbReference>
<protein>
    <submittedName>
        <fullName evidence="3">Sulfotransferase</fullName>
    </submittedName>
</protein>
<keyword evidence="4" id="KW-1185">Reference proteome</keyword>
<dbReference type="Pfam" id="PF13432">
    <property type="entry name" value="TPR_16"/>
    <property type="match status" value="1"/>
</dbReference>
<dbReference type="Pfam" id="PF13469">
    <property type="entry name" value="Sulfotransfer_3"/>
    <property type="match status" value="1"/>
</dbReference>
<evidence type="ECO:0000256" key="1">
    <source>
        <dbReference type="ARBA" id="ARBA00022679"/>
    </source>
</evidence>
<organism evidence="3 4">
    <name type="scientific">Dyella halodurans</name>
    <dbReference type="NCBI Taxonomy" id="1920171"/>
    <lineage>
        <taxon>Bacteria</taxon>
        <taxon>Pseudomonadati</taxon>
        <taxon>Pseudomonadota</taxon>
        <taxon>Gammaproteobacteria</taxon>
        <taxon>Lysobacterales</taxon>
        <taxon>Rhodanobacteraceae</taxon>
        <taxon>Dyella</taxon>
    </lineage>
</organism>
<dbReference type="Gene3D" id="3.40.50.300">
    <property type="entry name" value="P-loop containing nucleotide triphosphate hydrolases"/>
    <property type="match status" value="1"/>
</dbReference>
<dbReference type="SUPFAM" id="SSF48452">
    <property type="entry name" value="TPR-like"/>
    <property type="match status" value="2"/>
</dbReference>
<reference evidence="4" key="1">
    <citation type="journal article" date="2019" name="Int. J. Syst. Evol. Microbiol.">
        <title>The Global Catalogue of Microorganisms (GCM) 10K type strain sequencing project: providing services to taxonomists for standard genome sequencing and annotation.</title>
        <authorList>
            <consortium name="The Broad Institute Genomics Platform"/>
            <consortium name="The Broad Institute Genome Sequencing Center for Infectious Disease"/>
            <person name="Wu L."/>
            <person name="Ma J."/>
        </authorList>
    </citation>
    <scope>NUCLEOTIDE SEQUENCE [LARGE SCALE GENOMIC DNA]</scope>
    <source>
        <strain evidence="4">CCM 4481</strain>
    </source>
</reference>
<dbReference type="RefSeq" id="WP_266149895.1">
    <property type="nucleotide sequence ID" value="NZ_CP064028.1"/>
</dbReference>
<dbReference type="Pfam" id="PF13181">
    <property type="entry name" value="TPR_8"/>
    <property type="match status" value="1"/>
</dbReference>
<sequence length="610" mass="68608">MATNELSQITAAIHAGQPVEAERLCRAALSAHPRDENLLLLLAMSLQLQQRLEEALPIYAELTRLYPSSSVHWNNYATVLLEAGAQEQAQAAYVEAVRLDPANVTPKNQLGLLLIDRRDYLAARDVLLDAVALAPQSPEIRINAARACLLCQDAEGAHDLLRPWRSWLPLNNDELQVSLAQVMTLKNAVPEAAGLLEDLLARQPGHLDVRLLLATLYERLNRLGEAEAILLPVVDSGAGASKVQRNEADHLLATLALRRKDPAGAKQLLEQSGPQGDDDFAHYFQLAAACDKLGQVEEAMSALREAHRFEARERRFDSPEYFTPDAPAMPVDAPLVSAEQYARWPQLIAPEAHDSPIFVVGFPRSGTTLLEQMLDAHPGLQSMDENPFFNRLALTLRNHDPRILEDLGVLRQYDCDELRKSYHAMVAERIQRRAETRLVDKNPLNMQWLPMIHRLFPEAKIILALRHPCDVILSCYMQSFRSSGLAAACSTLDRLAHAYVETMTRWLEQVNIFQPTVLVSRYEALVEDFPQQTARIAQFLELEDVSPMLRFDQHARNKTYIGTPSYSQVIEPVNRKGMGRWHKYQADIEPILPILEPMLRHWGYSAEVSG</sequence>